<feature type="region of interest" description="Disordered" evidence="10">
    <location>
        <begin position="42"/>
        <end position="63"/>
    </location>
</feature>
<evidence type="ECO:0008006" key="16">
    <source>
        <dbReference type="Google" id="ProtNLM"/>
    </source>
</evidence>
<feature type="region of interest" description="Disordered" evidence="10">
    <location>
        <begin position="1046"/>
        <end position="1078"/>
    </location>
</feature>
<evidence type="ECO:0000256" key="8">
    <source>
        <dbReference type="PROSITE-ProRule" id="PRU00076"/>
    </source>
</evidence>
<evidence type="ECO:0000256" key="4">
    <source>
        <dbReference type="ARBA" id="ARBA00023049"/>
    </source>
</evidence>
<dbReference type="InterPro" id="IPR034027">
    <property type="entry name" value="Reprolysin_adamalysin"/>
</dbReference>
<feature type="region of interest" description="Disordered" evidence="10">
    <location>
        <begin position="1010"/>
        <end position="1032"/>
    </location>
</feature>
<feature type="region of interest" description="Disordered" evidence="10">
    <location>
        <begin position="1284"/>
        <end position="1396"/>
    </location>
</feature>
<feature type="compositionally biased region" description="Low complexity" evidence="10">
    <location>
        <begin position="1445"/>
        <end position="1457"/>
    </location>
</feature>
<dbReference type="Pfam" id="PF08516">
    <property type="entry name" value="ADAM_CR"/>
    <property type="match status" value="1"/>
</dbReference>
<feature type="disulfide bond" evidence="8">
    <location>
        <begin position="703"/>
        <end position="712"/>
    </location>
</feature>
<dbReference type="PANTHER" id="PTHR11905">
    <property type="entry name" value="ADAM A DISINTEGRIN AND METALLOPROTEASE DOMAIN"/>
    <property type="match status" value="1"/>
</dbReference>
<keyword evidence="4" id="KW-0378">Hydrolase</keyword>
<feature type="compositionally biased region" description="Basic and acidic residues" evidence="10">
    <location>
        <begin position="1354"/>
        <end position="1365"/>
    </location>
</feature>
<dbReference type="PANTHER" id="PTHR11905:SF159">
    <property type="entry name" value="ADAM METALLOPROTEASE"/>
    <property type="match status" value="1"/>
</dbReference>
<feature type="disulfide bond" evidence="8">
    <location>
        <begin position="685"/>
        <end position="695"/>
    </location>
</feature>
<evidence type="ECO:0000313" key="15">
    <source>
        <dbReference type="EMBL" id="PCG71066.1"/>
    </source>
</evidence>
<dbReference type="SUPFAM" id="SSF55486">
    <property type="entry name" value="Metalloproteases ('zincins'), catalytic domain"/>
    <property type="match status" value="1"/>
</dbReference>
<dbReference type="GO" id="GO:0006509">
    <property type="term" value="P:membrane protein ectodomain proteolysis"/>
    <property type="evidence" value="ECO:0007669"/>
    <property type="project" value="TreeGrafter"/>
</dbReference>
<dbReference type="InterPro" id="IPR000742">
    <property type="entry name" value="EGF"/>
</dbReference>
<dbReference type="GO" id="GO:0016020">
    <property type="term" value="C:membrane"/>
    <property type="evidence" value="ECO:0007669"/>
    <property type="project" value="UniProtKB-SubCell"/>
</dbReference>
<dbReference type="Gene3D" id="3.40.390.10">
    <property type="entry name" value="Collagenase (Catalytic Domain)"/>
    <property type="match status" value="1"/>
</dbReference>
<dbReference type="Gene3D" id="2.10.25.10">
    <property type="entry name" value="Laminin"/>
    <property type="match status" value="1"/>
</dbReference>
<dbReference type="SMART" id="SM00608">
    <property type="entry name" value="ACR"/>
    <property type="match status" value="1"/>
</dbReference>
<feature type="region of interest" description="Disordered" evidence="10">
    <location>
        <begin position="799"/>
        <end position="838"/>
    </location>
</feature>
<feature type="domain" description="EGF-like" evidence="12">
    <location>
        <begin position="681"/>
        <end position="713"/>
    </location>
</feature>
<evidence type="ECO:0000256" key="9">
    <source>
        <dbReference type="PROSITE-ProRule" id="PRU00276"/>
    </source>
</evidence>
<evidence type="ECO:0000256" key="3">
    <source>
        <dbReference type="ARBA" id="ARBA00022989"/>
    </source>
</evidence>
<dbReference type="GO" id="GO:0004222">
    <property type="term" value="F:metalloendopeptidase activity"/>
    <property type="evidence" value="ECO:0007669"/>
    <property type="project" value="InterPro"/>
</dbReference>
<comment type="subcellular location">
    <subcellularLocation>
        <location evidence="1">Membrane</location>
        <topology evidence="1">Single-pass membrane protein</topology>
    </subcellularLocation>
</comment>
<keyword evidence="6 8" id="KW-1015">Disulfide bond</keyword>
<evidence type="ECO:0000256" key="7">
    <source>
        <dbReference type="PROSITE-ProRule" id="PRU00068"/>
    </source>
</evidence>
<dbReference type="Gene3D" id="4.10.70.10">
    <property type="entry name" value="Disintegrin domain"/>
    <property type="match status" value="1"/>
</dbReference>
<feature type="compositionally biased region" description="Basic and acidic residues" evidence="10">
    <location>
        <begin position="47"/>
        <end position="63"/>
    </location>
</feature>
<keyword evidence="3 11" id="KW-1133">Transmembrane helix</keyword>
<proteinExistence type="predicted"/>
<feature type="compositionally biased region" description="Polar residues" evidence="10">
    <location>
        <begin position="1324"/>
        <end position="1341"/>
    </location>
</feature>
<feature type="disulfide bond" evidence="9">
    <location>
        <begin position="380"/>
        <end position="404"/>
    </location>
</feature>
<reference evidence="15" key="1">
    <citation type="submission" date="2017-09" db="EMBL/GenBank/DDBJ databases">
        <title>Contemporary evolution of a Lepidopteran species, Heliothis virescens, in response to modern agricultural practices.</title>
        <authorList>
            <person name="Fritz M.L."/>
            <person name="Deyonke A.M."/>
            <person name="Papanicolaou A."/>
            <person name="Micinski S."/>
            <person name="Westbrook J."/>
            <person name="Gould F."/>
        </authorList>
    </citation>
    <scope>NUCLEOTIDE SEQUENCE [LARGE SCALE GENOMIC DNA]</scope>
    <source>
        <strain evidence="15">HvINT-</strain>
        <tissue evidence="15">Whole body</tissue>
    </source>
</reference>
<keyword evidence="4" id="KW-0482">Metalloprotease</keyword>
<feature type="binding site" evidence="9">
    <location>
        <position position="364"/>
    </location>
    <ligand>
        <name>Zn(2+)</name>
        <dbReference type="ChEBI" id="CHEBI:29105"/>
        <note>catalytic</note>
    </ligand>
</feature>
<feature type="binding site" evidence="9">
    <location>
        <position position="368"/>
    </location>
    <ligand>
        <name>Zn(2+)</name>
        <dbReference type="ChEBI" id="CHEBI:29105"/>
        <note>catalytic</note>
    </ligand>
</feature>
<feature type="compositionally biased region" description="Basic and acidic residues" evidence="10">
    <location>
        <begin position="1048"/>
        <end position="1068"/>
    </location>
</feature>
<keyword evidence="4" id="KW-0645">Protease</keyword>
<dbReference type="Pfam" id="PF00200">
    <property type="entry name" value="Disintegrin"/>
    <property type="match status" value="1"/>
</dbReference>
<comment type="caution">
    <text evidence="15">The sequence shown here is derived from an EMBL/GenBank/DDBJ whole genome shotgun (WGS) entry which is preliminary data.</text>
</comment>
<dbReference type="PROSITE" id="PS50215">
    <property type="entry name" value="ADAM_MEPRO"/>
    <property type="match status" value="1"/>
</dbReference>
<feature type="domain" description="Disintegrin" evidence="13">
    <location>
        <begin position="431"/>
        <end position="524"/>
    </location>
</feature>
<dbReference type="GO" id="GO:0046872">
    <property type="term" value="F:metal ion binding"/>
    <property type="evidence" value="ECO:0007669"/>
    <property type="project" value="UniProtKB-KW"/>
</dbReference>
<dbReference type="PROSITE" id="PS01186">
    <property type="entry name" value="EGF_2"/>
    <property type="match status" value="1"/>
</dbReference>
<dbReference type="SMART" id="SM00050">
    <property type="entry name" value="DISIN"/>
    <property type="match status" value="1"/>
</dbReference>
<feature type="disulfide bond" evidence="9">
    <location>
        <begin position="382"/>
        <end position="387"/>
    </location>
</feature>
<dbReference type="InterPro" id="IPR002870">
    <property type="entry name" value="Peptidase_M12B_N"/>
</dbReference>
<feature type="active site" evidence="9">
    <location>
        <position position="365"/>
    </location>
</feature>
<feature type="compositionally biased region" description="Basic and acidic residues" evidence="10">
    <location>
        <begin position="1290"/>
        <end position="1309"/>
    </location>
</feature>
<feature type="binding site" evidence="9">
    <location>
        <position position="374"/>
    </location>
    <ligand>
        <name>Zn(2+)</name>
        <dbReference type="ChEBI" id="CHEBI:29105"/>
        <note>catalytic</note>
    </ligand>
</feature>
<evidence type="ECO:0000259" key="14">
    <source>
        <dbReference type="PROSITE" id="PS50215"/>
    </source>
</evidence>
<comment type="caution">
    <text evidence="8">Lacks conserved residue(s) required for the propagation of feature annotation.</text>
</comment>
<gene>
    <name evidence="15" type="ORF">B5V51_2281</name>
</gene>
<keyword evidence="9" id="KW-0479">Metal-binding</keyword>
<feature type="region of interest" description="Disordered" evidence="10">
    <location>
        <begin position="1519"/>
        <end position="1544"/>
    </location>
</feature>
<evidence type="ECO:0000256" key="10">
    <source>
        <dbReference type="SAM" id="MobiDB-lite"/>
    </source>
</evidence>
<evidence type="ECO:0000256" key="1">
    <source>
        <dbReference type="ARBA" id="ARBA00004167"/>
    </source>
</evidence>
<dbReference type="EMBL" id="NWSH01001497">
    <property type="protein sequence ID" value="PCG71066.1"/>
    <property type="molecule type" value="Genomic_DNA"/>
</dbReference>
<dbReference type="Pfam" id="PF01562">
    <property type="entry name" value="Pep_M12B_propep"/>
    <property type="match status" value="1"/>
</dbReference>
<feature type="compositionally biased region" description="Polar residues" evidence="10">
    <location>
        <begin position="799"/>
        <end position="820"/>
    </location>
</feature>
<accession>A0A2A4JH11</accession>
<feature type="transmembrane region" description="Helical" evidence="11">
    <location>
        <begin position="737"/>
        <end position="759"/>
    </location>
</feature>
<dbReference type="Pfam" id="PF01421">
    <property type="entry name" value="Reprolysin"/>
    <property type="match status" value="1"/>
</dbReference>
<dbReference type="PROSITE" id="PS50026">
    <property type="entry name" value="EGF_3"/>
    <property type="match status" value="1"/>
</dbReference>
<dbReference type="SUPFAM" id="SSF57552">
    <property type="entry name" value="Blood coagulation inhibitor (disintegrin)"/>
    <property type="match status" value="1"/>
</dbReference>
<evidence type="ECO:0000259" key="12">
    <source>
        <dbReference type="PROSITE" id="PS50026"/>
    </source>
</evidence>
<feature type="compositionally biased region" description="Low complexity" evidence="10">
    <location>
        <begin position="920"/>
        <end position="935"/>
    </location>
</feature>
<organism evidence="15">
    <name type="scientific">Heliothis virescens</name>
    <name type="common">Tobacco budworm moth</name>
    <dbReference type="NCBI Taxonomy" id="7102"/>
    <lineage>
        <taxon>Eukaryota</taxon>
        <taxon>Metazoa</taxon>
        <taxon>Ecdysozoa</taxon>
        <taxon>Arthropoda</taxon>
        <taxon>Hexapoda</taxon>
        <taxon>Insecta</taxon>
        <taxon>Pterygota</taxon>
        <taxon>Neoptera</taxon>
        <taxon>Endopterygota</taxon>
        <taxon>Lepidoptera</taxon>
        <taxon>Glossata</taxon>
        <taxon>Ditrysia</taxon>
        <taxon>Noctuoidea</taxon>
        <taxon>Noctuidae</taxon>
        <taxon>Heliothinae</taxon>
        <taxon>Heliothis</taxon>
    </lineage>
</organism>
<dbReference type="InterPro" id="IPR001762">
    <property type="entry name" value="Disintegrin_dom"/>
</dbReference>
<feature type="region of interest" description="Disordered" evidence="10">
    <location>
        <begin position="1223"/>
        <end position="1261"/>
    </location>
</feature>
<keyword evidence="2 11" id="KW-0812">Transmembrane</keyword>
<feature type="region of interest" description="Disordered" evidence="10">
    <location>
        <begin position="913"/>
        <end position="939"/>
    </location>
</feature>
<dbReference type="PROSITE" id="PS50214">
    <property type="entry name" value="DISINTEGRIN_2"/>
    <property type="match status" value="1"/>
</dbReference>
<feature type="disulfide bond" evidence="7">
    <location>
        <begin position="496"/>
        <end position="516"/>
    </location>
</feature>
<sequence>MKRETARRTRNQVSKDQNLSLSGLRPPALDFNKHRLVQPIVHHGRTKREVSSTRDTSGAHHSEVTVTVPIDGQEYILDLRLNHDLVTDNHVLRYQKNGKTVVHKPTKEDIDLCQYSGTVRDKPGSWVAVSTCHGIRGIVFDGERMKYIEPAQGPEIQSNHYIYDHADLNNDYHCGYVGGVTHNASYDPELFHKYHSEKDMQKSRITRYKRNTDDTQVRGPYNANKLSRYVELVLVADNREYKANGENIQTVYRQMKDVANIINSVYSPLNIFIALVGVVVWTENDEIVLEENGDRTLNNFLGYRKTVLVRDIPNDNAQLLTRQKFNDGVVGKALKGPICTYEFSGGVSTNHSEVIGLVATTIAHEMGHNFGMEHDTDDLCQCPDAKCIMSPSSTSVTPIHWSSCSLNSLALAFERGMDYCLRNKPKRLFESPTCGNGFVEPGEQCDCGTLADPKAYSPCHACCEPSTCMLRSNATCGAGMCCDLQTCRPKSAGTVCRSADRECDLPEYCTGHSEYCPDDFYKMDTTNCGKDGEKAYCVRGSCRSHTDQCRLLWGTTGESSHDKCYNSTNVKGNKSGNCGYDRLNQRYLPCADRDAMCGTLQCRHLNERLEFGMESVATLSAVFINNNGTIIPCRTAIIDLGLSDVDPGLVPDGAKCGDEMMCLRQRCIPVAAERERIARMESSVCPSNCSGHGVCNSAGHCHCEPGFAPPLCALPGPGGSYDSGPATDPTIQRNFMVAMYIIFLGIIPGILLVLFLIYYSRHNVLLWWKKPRKSAPSPKKASLQHRLSRSASKFAANFQNSTQNNAQPVNVHTLSNPDDMSSSLLRSDSDRSPPGNINPSVNFFGNFKGFSLTPIEKNASTEKDETEVPITHKPVKSMAESLNKSAKITPVHRSGSNSQSIVNQGVLKPVLRSAPPLPVVPSTAKTSPKTSPSVKRTNSTVQNKIKALISNEKTDDVTPSVVANPPPRPVISSPILEASTCTAKELISPLQGSKTLGPIRAAPTVPITPDFPKRPLSMHSAGVPQKPLPEEPKKVKEGISLNRIASFLKHDKHDKPKEKERNPVERSHSLPKNPNHQVKVPKVDKGALRNLQISNPILQKEIELPVKSVPVVSDSEDGDDQKSFVNRAQSMRAPASQKPILQSFGSMRQAPPAPRPLSVVGRPTAPPPPLPNHSDPIPPPNPKPQPEIKSTDYVDCIEEKQAPLAHIAEESMDNIYAVIEESPEKRSKPLPGVPQPVKTIPQPPPEGYNTPKVIPSNSGSTESMGLLGEIVNEIQNRNFESIYSASTLSRKKEKERKAKAAAENRDNNRDSTYMNSEHYKTPESVYSNSGAKSNVSTTSSGYLHPSAVNVPTYLKKEEPKEEDKAPPLPGPNSKIPTFSRQVTPPALKNTSTFKNVPQSPKVIKNAILNPKIMNSPDLVSSCTLPEAKNVKPPDVINNNKLPNDTKTTTKPAVTAKPNDNRPPLRPAPTEPKKPNKITPPLKPANSNSNLNKVTDKTPPANRAISKVDSVKAIADNLNKNKPKVVPKPPTVVQRTDNKPNQTKLTAKPSNVASLQQKFENRKSLGKEIAVTKK</sequence>
<feature type="compositionally biased region" description="Polar residues" evidence="10">
    <location>
        <begin position="1374"/>
        <end position="1396"/>
    </location>
</feature>
<feature type="region of interest" description="Disordered" evidence="10">
    <location>
        <begin position="1143"/>
        <end position="1189"/>
    </location>
</feature>
<keyword evidence="9" id="KW-0862">Zinc</keyword>
<evidence type="ECO:0000259" key="13">
    <source>
        <dbReference type="PROSITE" id="PS50214"/>
    </source>
</evidence>
<dbReference type="CDD" id="cd04269">
    <property type="entry name" value="ZnMc_adamalysin_II_like"/>
    <property type="match status" value="1"/>
</dbReference>
<feature type="compositionally biased region" description="Polar residues" evidence="10">
    <location>
        <begin position="11"/>
        <end position="21"/>
    </location>
</feature>
<keyword evidence="8" id="KW-0245">EGF-like domain</keyword>
<protein>
    <recommendedName>
        <fullName evidence="16">Disintegrin and metalloproteinase domain-containing protein 12</fullName>
    </recommendedName>
</protein>
<feature type="region of interest" description="Disordered" evidence="10">
    <location>
        <begin position="1"/>
        <end position="26"/>
    </location>
</feature>
<evidence type="ECO:0000256" key="11">
    <source>
        <dbReference type="SAM" id="Phobius"/>
    </source>
</evidence>
<feature type="domain" description="Peptidase M12B" evidence="14">
    <location>
        <begin position="228"/>
        <end position="425"/>
    </location>
</feature>
<dbReference type="STRING" id="7102.A0A2A4JH11"/>
<dbReference type="InterPro" id="IPR024079">
    <property type="entry name" value="MetalloPept_cat_dom_sf"/>
</dbReference>
<feature type="region of interest" description="Disordered" evidence="10">
    <location>
        <begin position="1424"/>
        <end position="1504"/>
    </location>
</feature>
<feature type="compositionally biased region" description="Pro residues" evidence="10">
    <location>
        <begin position="1164"/>
        <end position="1185"/>
    </location>
</feature>
<dbReference type="FunFam" id="3.40.390.10:FF:000002">
    <property type="entry name" value="Disintegrin and metalloproteinase domain-containing protein 22"/>
    <property type="match status" value="1"/>
</dbReference>
<name>A0A2A4JH11_HELVI</name>
<evidence type="ECO:0000256" key="6">
    <source>
        <dbReference type="ARBA" id="ARBA00023157"/>
    </source>
</evidence>
<evidence type="ECO:0000256" key="2">
    <source>
        <dbReference type="ARBA" id="ARBA00022692"/>
    </source>
</evidence>
<dbReference type="InterPro" id="IPR036436">
    <property type="entry name" value="Disintegrin_dom_sf"/>
</dbReference>
<evidence type="ECO:0000256" key="5">
    <source>
        <dbReference type="ARBA" id="ARBA00023136"/>
    </source>
</evidence>
<keyword evidence="5 11" id="KW-0472">Membrane</keyword>
<dbReference type="InterPro" id="IPR001590">
    <property type="entry name" value="Peptidase_M12B"/>
</dbReference>
<dbReference type="InterPro" id="IPR006586">
    <property type="entry name" value="ADAM_Cys-rich"/>
</dbReference>